<evidence type="ECO:0000256" key="8">
    <source>
        <dbReference type="PROSITE-ProRule" id="PRU00552"/>
    </source>
</evidence>
<dbReference type="InterPro" id="IPR014001">
    <property type="entry name" value="Helicase_ATP-bd"/>
</dbReference>
<evidence type="ECO:0000256" key="7">
    <source>
        <dbReference type="ARBA" id="ARBA00038437"/>
    </source>
</evidence>
<dbReference type="RefSeq" id="WP_011188141.1">
    <property type="nucleotide sequence ID" value="NC_006138.1"/>
</dbReference>
<keyword evidence="2 9" id="KW-0547">Nucleotide-binding</keyword>
<dbReference type="PANTHER" id="PTHR47959:SF10">
    <property type="entry name" value="ATP-DEPENDENT RNA HELICASE RHLB"/>
    <property type="match status" value="1"/>
</dbReference>
<dbReference type="HAMAP" id="MF_00661">
    <property type="entry name" value="DEAD_helicase_RhlB"/>
    <property type="match status" value="1"/>
</dbReference>
<evidence type="ECO:0000313" key="14">
    <source>
        <dbReference type="EMBL" id="CAG35627.1"/>
    </source>
</evidence>
<dbReference type="PROSITE" id="PS51195">
    <property type="entry name" value="Q_MOTIF"/>
    <property type="match status" value="1"/>
</dbReference>
<dbReference type="OrthoDB" id="9805696at2"/>
<name>Q6APU7_DESPS</name>
<organism evidence="14 15">
    <name type="scientific">Desulfotalea psychrophila (strain LSv54 / DSM 12343)</name>
    <dbReference type="NCBI Taxonomy" id="177439"/>
    <lineage>
        <taxon>Bacteria</taxon>
        <taxon>Pseudomonadati</taxon>
        <taxon>Thermodesulfobacteriota</taxon>
        <taxon>Desulfobulbia</taxon>
        <taxon>Desulfobulbales</taxon>
        <taxon>Desulfocapsaceae</taxon>
        <taxon>Desulfotalea</taxon>
    </lineage>
</organism>
<dbReference type="InterPro" id="IPR027417">
    <property type="entry name" value="P-loop_NTPase"/>
</dbReference>
<dbReference type="InterPro" id="IPR044742">
    <property type="entry name" value="DEAD/DEAH_RhlB"/>
</dbReference>
<dbReference type="InterPro" id="IPR050079">
    <property type="entry name" value="DEAD_box_RNA_helicase"/>
</dbReference>
<dbReference type="InterPro" id="IPR000629">
    <property type="entry name" value="RNA-helicase_DEAD-box_CS"/>
</dbReference>
<dbReference type="SMART" id="SM00490">
    <property type="entry name" value="HELICc"/>
    <property type="match status" value="1"/>
</dbReference>
<dbReference type="CDD" id="cd00268">
    <property type="entry name" value="DEADc"/>
    <property type="match status" value="1"/>
</dbReference>
<evidence type="ECO:0000256" key="4">
    <source>
        <dbReference type="ARBA" id="ARBA00022806"/>
    </source>
</evidence>
<feature type="domain" description="DEAD-box RNA helicase Q" evidence="13">
    <location>
        <begin position="94"/>
        <end position="122"/>
    </location>
</feature>
<dbReference type="PROSITE" id="PS51194">
    <property type="entry name" value="HELICASE_CTER"/>
    <property type="match status" value="1"/>
</dbReference>
<dbReference type="GO" id="GO:0005829">
    <property type="term" value="C:cytosol"/>
    <property type="evidence" value="ECO:0007669"/>
    <property type="project" value="TreeGrafter"/>
</dbReference>
<feature type="short sequence motif" description="Q motif" evidence="8">
    <location>
        <begin position="94"/>
        <end position="122"/>
    </location>
</feature>
<dbReference type="SMART" id="SM00487">
    <property type="entry name" value="DEXDc"/>
    <property type="match status" value="1"/>
</dbReference>
<dbReference type="InterPro" id="IPR023554">
    <property type="entry name" value="RNA_helicase_ATP-dep_RhlB"/>
</dbReference>
<dbReference type="Gene3D" id="3.40.50.300">
    <property type="entry name" value="P-loop containing nucleotide triphosphate hydrolases"/>
    <property type="match status" value="2"/>
</dbReference>
<protein>
    <submittedName>
        <fullName evidence="14">Related to ATP-dependent RNA helicase (RhlE)</fullName>
    </submittedName>
</protein>
<feature type="domain" description="Helicase C-terminal" evidence="12">
    <location>
        <begin position="315"/>
        <end position="475"/>
    </location>
</feature>
<accession>Q6APU7</accession>
<dbReference type="InterPro" id="IPR014014">
    <property type="entry name" value="RNA_helicase_DEAD_Q_motif"/>
</dbReference>
<dbReference type="PANTHER" id="PTHR47959">
    <property type="entry name" value="ATP-DEPENDENT RNA HELICASE RHLE-RELATED"/>
    <property type="match status" value="1"/>
</dbReference>
<dbReference type="AlphaFoldDB" id="Q6APU7"/>
<dbReference type="GO" id="GO:0005524">
    <property type="term" value="F:ATP binding"/>
    <property type="evidence" value="ECO:0007669"/>
    <property type="project" value="UniProtKB-KW"/>
</dbReference>
<evidence type="ECO:0000259" key="11">
    <source>
        <dbReference type="PROSITE" id="PS51192"/>
    </source>
</evidence>
<evidence type="ECO:0000256" key="9">
    <source>
        <dbReference type="RuleBase" id="RU000492"/>
    </source>
</evidence>
<sequence>MLKKLGRSIRRKFQSVFPQSGAGKDSLQEREVKQVQEVVAVPASSSASTSSPALSPSPAPVAPVEEVVRKKPQPKRKPPWTLDKFVVPELEEKKRFHDFAIPLPLMHGIADLKFEYCTPIQEQSLEAVLAGKDLIGKANTGTGKTAVFLVGVMARLLADKKGGLGKRTPRALILAPTRELVMQIVKDAKKLGRYTGVNADAVYGGAEYEKQMELLKRGKTDIVVATPGRLIDFHNKRLVNFDNCQTLVIDEADRMLDMGFIPDVRRIVSWMPKKRDRQTLMFSATISSDVNNLSAQWCVDPEVVEAEADQVTTDTVEQKVYLVTAEEKYNVLYNLIKENSDERIMIFANMKSETRKLADRLKRNSIDCLLLSGDVPQNKRQSRLESFRTGKVKVLVATDVAGRGIHIDGISYVVNYTLPYEPEDYVHRIGRTGRAGLAGKSVSFACEEGSFYLPDIEEYIGAKLDCVLPPEELLVHAPKGTAPVAVAHKKYKPRKKTS</sequence>
<keyword evidence="6" id="KW-0694">RNA-binding</keyword>
<proteinExistence type="inferred from homology"/>
<dbReference type="SUPFAM" id="SSF52540">
    <property type="entry name" value="P-loop containing nucleoside triphosphate hydrolases"/>
    <property type="match status" value="1"/>
</dbReference>
<keyword evidence="3 9" id="KW-0378">Hydrolase</keyword>
<dbReference type="PROSITE" id="PS51192">
    <property type="entry name" value="HELICASE_ATP_BIND_1"/>
    <property type="match status" value="1"/>
</dbReference>
<evidence type="ECO:0000256" key="6">
    <source>
        <dbReference type="ARBA" id="ARBA00022884"/>
    </source>
</evidence>
<keyword evidence="1" id="KW-0963">Cytoplasm</keyword>
<dbReference type="STRING" id="177439.DP0898"/>
<evidence type="ECO:0000256" key="5">
    <source>
        <dbReference type="ARBA" id="ARBA00022840"/>
    </source>
</evidence>
<dbReference type="GO" id="GO:0016787">
    <property type="term" value="F:hydrolase activity"/>
    <property type="evidence" value="ECO:0007669"/>
    <property type="project" value="UniProtKB-KW"/>
</dbReference>
<evidence type="ECO:0000259" key="13">
    <source>
        <dbReference type="PROSITE" id="PS51195"/>
    </source>
</evidence>
<dbReference type="CDD" id="cd18787">
    <property type="entry name" value="SF2_C_DEAD"/>
    <property type="match status" value="1"/>
</dbReference>
<keyword evidence="5 9" id="KW-0067">ATP-binding</keyword>
<keyword evidence="4 9" id="KW-0347">Helicase</keyword>
<feature type="region of interest" description="Disordered" evidence="10">
    <location>
        <begin position="41"/>
        <end position="79"/>
    </location>
</feature>
<gene>
    <name evidence="14" type="ordered locus">DP0898</name>
</gene>
<evidence type="ECO:0000256" key="1">
    <source>
        <dbReference type="ARBA" id="ARBA00022490"/>
    </source>
</evidence>
<dbReference type="Pfam" id="PF00271">
    <property type="entry name" value="Helicase_C"/>
    <property type="match status" value="1"/>
</dbReference>
<keyword evidence="15" id="KW-1185">Reference proteome</keyword>
<evidence type="ECO:0000256" key="3">
    <source>
        <dbReference type="ARBA" id="ARBA00022801"/>
    </source>
</evidence>
<evidence type="ECO:0000313" key="15">
    <source>
        <dbReference type="Proteomes" id="UP000000602"/>
    </source>
</evidence>
<dbReference type="InterPro" id="IPR011545">
    <property type="entry name" value="DEAD/DEAH_box_helicase_dom"/>
</dbReference>
<dbReference type="EMBL" id="CR522870">
    <property type="protein sequence ID" value="CAG35627.1"/>
    <property type="molecule type" value="Genomic_DNA"/>
</dbReference>
<evidence type="ECO:0000256" key="2">
    <source>
        <dbReference type="ARBA" id="ARBA00022741"/>
    </source>
</evidence>
<evidence type="ECO:0000259" key="12">
    <source>
        <dbReference type="PROSITE" id="PS51194"/>
    </source>
</evidence>
<dbReference type="GO" id="GO:0003724">
    <property type="term" value="F:RNA helicase activity"/>
    <property type="evidence" value="ECO:0007669"/>
    <property type="project" value="InterPro"/>
</dbReference>
<dbReference type="GO" id="GO:0003723">
    <property type="term" value="F:RNA binding"/>
    <property type="evidence" value="ECO:0007669"/>
    <property type="project" value="UniProtKB-KW"/>
</dbReference>
<dbReference type="PROSITE" id="PS00039">
    <property type="entry name" value="DEAD_ATP_HELICASE"/>
    <property type="match status" value="1"/>
</dbReference>
<evidence type="ECO:0000256" key="10">
    <source>
        <dbReference type="SAM" id="MobiDB-lite"/>
    </source>
</evidence>
<dbReference type="eggNOG" id="COG0513">
    <property type="taxonomic scope" value="Bacteria"/>
</dbReference>
<dbReference type="InterPro" id="IPR001650">
    <property type="entry name" value="Helicase_C-like"/>
</dbReference>
<feature type="compositionally biased region" description="Low complexity" evidence="10">
    <location>
        <begin position="41"/>
        <end position="54"/>
    </location>
</feature>
<feature type="domain" description="Helicase ATP-binding" evidence="11">
    <location>
        <begin position="125"/>
        <end position="304"/>
    </location>
</feature>
<dbReference type="HOGENOM" id="CLU_003041_1_3_7"/>
<reference evidence="15" key="1">
    <citation type="journal article" date="2004" name="Environ. Microbiol.">
        <title>The genome of Desulfotalea psychrophila, a sulfate-reducing bacterium from permanently cold Arctic sediments.</title>
        <authorList>
            <person name="Rabus R."/>
            <person name="Ruepp A."/>
            <person name="Frickey T."/>
            <person name="Rattei T."/>
            <person name="Fartmann B."/>
            <person name="Stark M."/>
            <person name="Bauer M."/>
            <person name="Zibat A."/>
            <person name="Lombardot T."/>
            <person name="Becker I."/>
            <person name="Amann J."/>
            <person name="Gellner K."/>
            <person name="Teeling H."/>
            <person name="Leuschner W.D."/>
            <person name="Gloeckner F.-O."/>
            <person name="Lupas A.N."/>
            <person name="Amann R."/>
            <person name="Klenk H.-P."/>
        </authorList>
    </citation>
    <scope>NUCLEOTIDE SEQUENCE [LARGE SCALE GENOMIC DNA]</scope>
    <source>
        <strain evidence="15">DSM 12343 / LSv54</strain>
    </source>
</reference>
<dbReference type="KEGG" id="dps:DP0898"/>
<dbReference type="Proteomes" id="UP000000602">
    <property type="component" value="Chromosome"/>
</dbReference>
<comment type="similarity">
    <text evidence="7 9">Belongs to the DEAD box helicase family.</text>
</comment>
<dbReference type="Pfam" id="PF00270">
    <property type="entry name" value="DEAD"/>
    <property type="match status" value="1"/>
</dbReference>